<comment type="caution">
    <text evidence="1">The sequence shown here is derived from an EMBL/GenBank/DDBJ whole genome shotgun (WGS) entry which is preliminary data.</text>
</comment>
<keyword evidence="2" id="KW-1185">Reference proteome</keyword>
<dbReference type="RefSeq" id="WP_408162686.1">
    <property type="nucleotide sequence ID" value="NZ_JAQQDB010000026.1"/>
</dbReference>
<dbReference type="Proteomes" id="UP001629462">
    <property type="component" value="Unassembled WGS sequence"/>
</dbReference>
<protein>
    <submittedName>
        <fullName evidence="1">Uncharacterized protein</fullName>
    </submittedName>
</protein>
<organism evidence="1 2">
    <name type="scientific">Caballeronia jiangsuensis</name>
    <dbReference type="NCBI Taxonomy" id="1458357"/>
    <lineage>
        <taxon>Bacteria</taxon>
        <taxon>Pseudomonadati</taxon>
        <taxon>Pseudomonadota</taxon>
        <taxon>Betaproteobacteria</taxon>
        <taxon>Burkholderiales</taxon>
        <taxon>Burkholderiaceae</taxon>
        <taxon>Caballeronia</taxon>
    </lineage>
</organism>
<reference evidence="1 2" key="1">
    <citation type="journal article" date="2024" name="Chem. Sci.">
        <title>Discovery of megapolipeptins by genome mining of a Burkholderiales bacteria collection.</title>
        <authorList>
            <person name="Paulo B.S."/>
            <person name="Recchia M.J.J."/>
            <person name="Lee S."/>
            <person name="Fergusson C.H."/>
            <person name="Romanowski S.B."/>
            <person name="Hernandez A."/>
            <person name="Krull N."/>
            <person name="Liu D.Y."/>
            <person name="Cavanagh H."/>
            <person name="Bos A."/>
            <person name="Gray C.A."/>
            <person name="Murphy B.T."/>
            <person name="Linington R.G."/>
            <person name="Eustaquio A.S."/>
        </authorList>
    </citation>
    <scope>NUCLEOTIDE SEQUENCE [LARGE SCALE GENOMIC DNA]</scope>
    <source>
        <strain evidence="1 2">RL17-374-BIF-D</strain>
    </source>
</reference>
<name>A0ABW9CQ62_9BURK</name>
<dbReference type="EMBL" id="JAQQDB010000026">
    <property type="protein sequence ID" value="MFM0520711.1"/>
    <property type="molecule type" value="Genomic_DNA"/>
</dbReference>
<accession>A0ABW9CQ62</accession>
<gene>
    <name evidence="1" type="ORF">PQR08_25100</name>
</gene>
<sequence>MGSSILTGKRAGAMQKADGEWIYALFERGYESNVYPHTDHWSAVALGNYAQVMRRIFSHAASCEGGMLRSRNGSIKPENYIASWRSELAKPTLLRDRAIELSVGSSCYSAVPESQLDDVRLSLIRAGFESRIDELVGGSLSVSLHADIDLLLSIYGNSGPLSVWRVLKEYDCATAHIEVPVPPTTKTAIERMPEVRCHSIDQHNLLVAMGAAPWRHAGWQYSAVGSFVTEVAYPVEMEAPGFAKKAIPAFRDAVSNAPQVPSATRITVTRAPEGTEEWKVRRADEFARTLGLVAEDACAPAVFSFAFGDLLNREDTDRLLYGLGSFSDAQLQWEVPVTRAGAELILHSLRQTFSSRCASPSAVLINATLPVSGAWLFFRPLEGETCLRRD</sequence>
<proteinExistence type="predicted"/>
<evidence type="ECO:0000313" key="1">
    <source>
        <dbReference type="EMBL" id="MFM0520711.1"/>
    </source>
</evidence>
<evidence type="ECO:0000313" key="2">
    <source>
        <dbReference type="Proteomes" id="UP001629462"/>
    </source>
</evidence>